<feature type="transmembrane region" description="Helical" evidence="1">
    <location>
        <begin position="233"/>
        <end position="254"/>
    </location>
</feature>
<dbReference type="AlphaFoldDB" id="A0A250FZI7"/>
<sequence>MIQIALNLAYIYLRKFFVKGDLLAVSLLLGGVFFSLFGVFQHYTDYYFLLFLFLWGTTSHHLGRKDIELLKNYTNHRKILFAEYCIENILVLFVFLLKKDFVNLLIYLVCITIITFLPQKTSKTKYPFLIFDPQWHISFRKYRLILSFPLCLALICIGYTYENENLGIFSLILAAFVCTLPYFERELSVHISISTYLGKDYLWESLKVGFLNFLMFFTPIFLTFLIVFQEFAYFWVFPIFFTLPLVGILTKYAFFESTIMQNLVFFAVMSGILYGVPLAAIPLLYYKSVQSLKKIQYANYQH</sequence>
<evidence type="ECO:0000313" key="3">
    <source>
        <dbReference type="Proteomes" id="UP000217348"/>
    </source>
</evidence>
<dbReference type="RefSeq" id="WP_095896077.1">
    <property type="nucleotide sequence ID" value="NZ_CP022387.1"/>
</dbReference>
<reference evidence="3" key="1">
    <citation type="submission" date="2017-06" db="EMBL/GenBank/DDBJ databases">
        <title>Capnocytophaga spp. assemblies.</title>
        <authorList>
            <person name="Gulvik C.A."/>
        </authorList>
    </citation>
    <scope>NUCLEOTIDE SEQUENCE [LARGE SCALE GENOMIC DNA]</scope>
    <source>
        <strain evidence="3">H2177</strain>
    </source>
</reference>
<feature type="transmembrane region" description="Helical" evidence="1">
    <location>
        <begin position="142"/>
        <end position="161"/>
    </location>
</feature>
<dbReference type="OrthoDB" id="1355264at2"/>
<keyword evidence="1" id="KW-1133">Transmembrane helix</keyword>
<dbReference type="EMBL" id="CP022387">
    <property type="protein sequence ID" value="ATA89498.1"/>
    <property type="molecule type" value="Genomic_DNA"/>
</dbReference>
<accession>A0A250FZI7</accession>
<name>A0A250FZI7_9FLAO</name>
<gene>
    <name evidence="2" type="ORF">CGC58_07025</name>
</gene>
<feature type="transmembrane region" description="Helical" evidence="1">
    <location>
        <begin position="79"/>
        <end position="98"/>
    </location>
</feature>
<feature type="transmembrane region" description="Helical" evidence="1">
    <location>
        <begin position="205"/>
        <end position="227"/>
    </location>
</feature>
<feature type="transmembrane region" description="Helical" evidence="1">
    <location>
        <begin position="21"/>
        <end position="40"/>
    </location>
</feature>
<proteinExistence type="predicted"/>
<protein>
    <submittedName>
        <fullName evidence="2">ABC transporter permease</fullName>
    </submittedName>
</protein>
<organism evidence="2 3">
    <name type="scientific">Capnocytophaga stomatis</name>
    <dbReference type="NCBI Taxonomy" id="1848904"/>
    <lineage>
        <taxon>Bacteria</taxon>
        <taxon>Pseudomonadati</taxon>
        <taxon>Bacteroidota</taxon>
        <taxon>Flavobacteriia</taxon>
        <taxon>Flavobacteriales</taxon>
        <taxon>Flavobacteriaceae</taxon>
        <taxon>Capnocytophaga</taxon>
    </lineage>
</organism>
<feature type="transmembrane region" description="Helical" evidence="1">
    <location>
        <begin position="167"/>
        <end position="184"/>
    </location>
</feature>
<keyword evidence="1" id="KW-0472">Membrane</keyword>
<feature type="transmembrane region" description="Helical" evidence="1">
    <location>
        <begin position="104"/>
        <end position="121"/>
    </location>
</feature>
<dbReference type="KEGG" id="csto:CGC58_07025"/>
<keyword evidence="1" id="KW-0812">Transmembrane</keyword>
<evidence type="ECO:0000313" key="2">
    <source>
        <dbReference type="EMBL" id="ATA89498.1"/>
    </source>
</evidence>
<evidence type="ECO:0000256" key="1">
    <source>
        <dbReference type="SAM" id="Phobius"/>
    </source>
</evidence>
<dbReference type="Proteomes" id="UP000217348">
    <property type="component" value="Chromosome"/>
</dbReference>
<feature type="transmembrane region" description="Helical" evidence="1">
    <location>
        <begin position="263"/>
        <end position="286"/>
    </location>
</feature>